<dbReference type="CDD" id="cd14785">
    <property type="entry name" value="V-ATPase_C"/>
    <property type="match status" value="1"/>
</dbReference>
<dbReference type="OrthoDB" id="6605928at2759"/>
<dbReference type="Pfam" id="PF03223">
    <property type="entry name" value="V-ATPase_C"/>
    <property type="match status" value="1"/>
</dbReference>
<reference evidence="7" key="1">
    <citation type="submission" date="2022-10" db="EMBL/GenBank/DDBJ databases">
        <title>Novel sulphate-reducing endosymbionts in the free-living metamonad Anaeramoeba.</title>
        <authorList>
            <person name="Jerlstrom-Hultqvist J."/>
            <person name="Cepicka I."/>
            <person name="Gallot-Lavallee L."/>
            <person name="Salas-Leiva D."/>
            <person name="Curtis B.A."/>
            <person name="Zahonova K."/>
            <person name="Pipaliya S."/>
            <person name="Dacks J."/>
            <person name="Roger A.J."/>
        </authorList>
    </citation>
    <scope>NUCLEOTIDE SEQUENCE</scope>
    <source>
        <strain evidence="7">BMAN</strain>
    </source>
</reference>
<feature type="compositionally biased region" description="Basic and acidic residues" evidence="6">
    <location>
        <begin position="128"/>
        <end position="142"/>
    </location>
</feature>
<feature type="region of interest" description="Disordered" evidence="6">
    <location>
        <begin position="120"/>
        <end position="142"/>
    </location>
</feature>
<keyword evidence="3 5" id="KW-0375">Hydrogen ion transport</keyword>
<dbReference type="SUPFAM" id="SSF118203">
    <property type="entry name" value="Vacuolar ATP synthase subunit C"/>
    <property type="match status" value="1"/>
</dbReference>
<evidence type="ECO:0000256" key="6">
    <source>
        <dbReference type="SAM" id="MobiDB-lite"/>
    </source>
</evidence>
<evidence type="ECO:0000256" key="1">
    <source>
        <dbReference type="ARBA" id="ARBA00006138"/>
    </source>
</evidence>
<dbReference type="Gene3D" id="3.30.70.100">
    <property type="match status" value="1"/>
</dbReference>
<dbReference type="PANTHER" id="PTHR10137:SF0">
    <property type="entry name" value="V-TYPE PROTON ATPASE SUBUNIT C"/>
    <property type="match status" value="1"/>
</dbReference>
<evidence type="ECO:0000313" key="7">
    <source>
        <dbReference type="EMBL" id="KAJ5074508.1"/>
    </source>
</evidence>
<dbReference type="InterPro" id="IPR004907">
    <property type="entry name" value="ATPase_V1-cplx_csu"/>
</dbReference>
<protein>
    <recommendedName>
        <fullName evidence="5">V-type proton ATPase subunit C</fullName>
    </recommendedName>
</protein>
<accession>A0A9Q0LKJ9</accession>
<dbReference type="GO" id="GO:0000221">
    <property type="term" value="C:vacuolar proton-transporting V-type ATPase, V1 domain"/>
    <property type="evidence" value="ECO:0007669"/>
    <property type="project" value="TreeGrafter"/>
</dbReference>
<comment type="function">
    <text evidence="5">Subunit of the V1 complex of vacuolar(H+)-ATPase (V-ATPase), a multisubunit enzyme composed of a peripheral complex (V1) that hydrolyzes ATP and a membrane integral complex (V0) that translocates protons. V-ATPase is responsible for acidifying and maintaining the pH of intracellular compartments and in some cell types, is targeted to the plasma membrane, where it is responsible for acidifying the extracellular environment. Subunit C is necessary for the assembly of the catalytic sector of the enzyme and is likely to have a specific function in its catalytic activity.</text>
</comment>
<keyword evidence="2 5" id="KW-0813">Transport</keyword>
<comment type="caution">
    <text evidence="7">The sequence shown here is derived from an EMBL/GenBank/DDBJ whole genome shotgun (WGS) entry which is preliminary data.</text>
</comment>
<dbReference type="AlphaFoldDB" id="A0A9Q0LKJ9"/>
<dbReference type="EMBL" id="JAPDFW010000070">
    <property type="protein sequence ID" value="KAJ5074508.1"/>
    <property type="molecule type" value="Genomic_DNA"/>
</dbReference>
<dbReference type="OMA" id="VMIWIHV"/>
<sequence>MYWVISIPTKSSTTQKESLTQSPSPLNDNFFNIEDTLTTEEKDKQQESYSREIIPKIKPFCEFVGLFKIKEMKIGSLDTLINLSDDLLKLDLYGESVTRKIAQEVIRVVQTKSEMEEEILGQQKKAKSRMDKHYNKKKQNPEDSLKIGDKLISEYLKNWNWDEQTFSREEKIKITTKIIQKRIGEIEDGLTEIQHQYIQSSSTLKGFEKRASGNLMICDLDPIANGIKRIQSLDDWKSLKQNEPFCIHTSNITTLFVVFKKYSERDFLERYETICENIIPRSARKIQEDKENYLYTVCLFETMKDTFRTEAQKHSFISREVNWDDLKTVNFDEEFQKLKNEANEKFNDLHDWCIDNFGECFKNWIHLKAARILLESVLRFGRPINFTVLIIKPKEKMIKKLRVQLDSLFGEYLDTSKMKPSKDEKTPFLIGMNEEIFPYVEIKINAIFN</sequence>
<comment type="subunit">
    <text evidence="5">V-ATPase is a heteromultimeric enzyme composed of a peripheral catalytic V1 complex (components A to H) attached to an integral membrane V0 proton pore complex.</text>
</comment>
<name>A0A9Q0LKJ9_ANAIG</name>
<dbReference type="InterPro" id="IPR036132">
    <property type="entry name" value="Vac_ATP_synth_c_sf"/>
</dbReference>
<dbReference type="Gene3D" id="3.30.70.1180">
    <property type="entry name" value="Vacuolar atp synthase subunit c, domain 1"/>
    <property type="match status" value="1"/>
</dbReference>
<keyword evidence="4 5" id="KW-0406">Ion transport</keyword>
<gene>
    <name evidence="7" type="ORF">M0811_01139</name>
</gene>
<dbReference type="PANTHER" id="PTHR10137">
    <property type="entry name" value="V-TYPE PROTON ATPASE SUBUNIT C"/>
    <property type="match status" value="1"/>
</dbReference>
<evidence type="ECO:0000256" key="4">
    <source>
        <dbReference type="ARBA" id="ARBA00023065"/>
    </source>
</evidence>
<dbReference type="GO" id="GO:0046961">
    <property type="term" value="F:proton-transporting ATPase activity, rotational mechanism"/>
    <property type="evidence" value="ECO:0007669"/>
    <property type="project" value="InterPro"/>
</dbReference>
<dbReference type="Proteomes" id="UP001149090">
    <property type="component" value="Unassembled WGS sequence"/>
</dbReference>
<evidence type="ECO:0000313" key="8">
    <source>
        <dbReference type="Proteomes" id="UP001149090"/>
    </source>
</evidence>
<keyword evidence="8" id="KW-1185">Reference proteome</keyword>
<evidence type="ECO:0000256" key="2">
    <source>
        <dbReference type="ARBA" id="ARBA00022448"/>
    </source>
</evidence>
<dbReference type="Gene3D" id="1.20.1460.10">
    <property type="entry name" value="subunit c (vma5p) of the yeast v-atpase, domain 2"/>
    <property type="match status" value="1"/>
</dbReference>
<organism evidence="7 8">
    <name type="scientific">Anaeramoeba ignava</name>
    <name type="common">Anaerobic marine amoeba</name>
    <dbReference type="NCBI Taxonomy" id="1746090"/>
    <lineage>
        <taxon>Eukaryota</taxon>
        <taxon>Metamonada</taxon>
        <taxon>Anaeramoebidae</taxon>
        <taxon>Anaeramoeba</taxon>
    </lineage>
</organism>
<evidence type="ECO:0000256" key="5">
    <source>
        <dbReference type="RuleBase" id="RU364010"/>
    </source>
</evidence>
<proteinExistence type="inferred from homology"/>
<evidence type="ECO:0000256" key="3">
    <source>
        <dbReference type="ARBA" id="ARBA00022781"/>
    </source>
</evidence>
<comment type="similarity">
    <text evidence="1 5">Belongs to the V-ATPase C subunit family.</text>
</comment>